<evidence type="ECO:0000256" key="1">
    <source>
        <dbReference type="SAM" id="MobiDB-lite"/>
    </source>
</evidence>
<accession>A0A7U2FGD6</accession>
<dbReference type="Proteomes" id="UP000663193">
    <property type="component" value="Chromosome 17"/>
</dbReference>
<proteinExistence type="predicted"/>
<feature type="compositionally biased region" description="Gly residues" evidence="1">
    <location>
        <begin position="101"/>
        <end position="117"/>
    </location>
</feature>
<feature type="region of interest" description="Disordered" evidence="1">
    <location>
        <begin position="97"/>
        <end position="143"/>
    </location>
</feature>
<dbReference type="AlphaFoldDB" id="A0A7U2FGD6"/>
<keyword evidence="3" id="KW-1185">Reference proteome</keyword>
<evidence type="ECO:0000313" key="2">
    <source>
        <dbReference type="EMBL" id="QRD04787.1"/>
    </source>
</evidence>
<dbReference type="VEuPathDB" id="FungiDB:JI435_107210"/>
<protein>
    <submittedName>
        <fullName evidence="2">Uncharacterized protein</fullName>
    </submittedName>
</protein>
<organism evidence="2 3">
    <name type="scientific">Phaeosphaeria nodorum (strain SN15 / ATCC MYA-4574 / FGSC 10173)</name>
    <name type="common">Glume blotch fungus</name>
    <name type="synonym">Parastagonospora nodorum</name>
    <dbReference type="NCBI Taxonomy" id="321614"/>
    <lineage>
        <taxon>Eukaryota</taxon>
        <taxon>Fungi</taxon>
        <taxon>Dikarya</taxon>
        <taxon>Ascomycota</taxon>
        <taxon>Pezizomycotina</taxon>
        <taxon>Dothideomycetes</taxon>
        <taxon>Pleosporomycetidae</taxon>
        <taxon>Pleosporales</taxon>
        <taxon>Pleosporineae</taxon>
        <taxon>Phaeosphaeriaceae</taxon>
        <taxon>Parastagonospora</taxon>
    </lineage>
</organism>
<reference evidence="3" key="1">
    <citation type="journal article" date="2021" name="BMC Genomics">
        <title>Chromosome-level genome assembly and manually-curated proteome of model necrotroph Parastagonospora nodorum Sn15 reveals a genome-wide trove of candidate effector homologs, and redundancy of virulence-related functions within an accessory chromosome.</title>
        <authorList>
            <person name="Bertazzoni S."/>
            <person name="Jones D.A.B."/>
            <person name="Phan H.T."/>
            <person name="Tan K.-C."/>
            <person name="Hane J.K."/>
        </authorList>
    </citation>
    <scope>NUCLEOTIDE SEQUENCE [LARGE SCALE GENOMIC DNA]</scope>
    <source>
        <strain evidence="3">SN15 / ATCC MYA-4574 / FGSC 10173)</strain>
    </source>
</reference>
<dbReference type="RefSeq" id="XP_001800983.1">
    <property type="nucleotide sequence ID" value="XM_001800931.1"/>
</dbReference>
<sequence length="143" mass="15990">MSANPLPQNIPVTEADLRSLKHLEGKWLYFTTSTPRPDNLTAVFEAAVVSKQGRDQKRVMYRGLARGLTREEALQRLIVQIEDDLDKSWKCYSYFGRPVRHGGGGSDRGGSGRGGASNQGEKRRNNSDIDDRARSKKKVKAED</sequence>
<gene>
    <name evidence="2" type="ORF">JI435_107210</name>
</gene>
<feature type="compositionally biased region" description="Basic residues" evidence="1">
    <location>
        <begin position="134"/>
        <end position="143"/>
    </location>
</feature>
<evidence type="ECO:0000313" key="3">
    <source>
        <dbReference type="Proteomes" id="UP000663193"/>
    </source>
</evidence>
<dbReference type="EMBL" id="CP069039">
    <property type="protein sequence ID" value="QRD04787.1"/>
    <property type="molecule type" value="Genomic_DNA"/>
</dbReference>
<feature type="compositionally biased region" description="Basic and acidic residues" evidence="1">
    <location>
        <begin position="120"/>
        <end position="133"/>
    </location>
</feature>
<dbReference type="KEGG" id="pno:SNOG_10721"/>
<name>A0A7U2FGD6_PHANO</name>